<keyword evidence="2" id="KW-1185">Reference proteome</keyword>
<dbReference type="HOGENOM" id="CLU_798784_0_0_5"/>
<evidence type="ECO:0000313" key="2">
    <source>
        <dbReference type="Proteomes" id="UP000001964"/>
    </source>
</evidence>
<evidence type="ECO:0000313" key="1">
    <source>
        <dbReference type="EMBL" id="ABI65726.1"/>
    </source>
</evidence>
<gene>
    <name evidence="1" type="ordered locus">Mmar10_1434</name>
</gene>
<proteinExistence type="predicted"/>
<reference evidence="1 2" key="1">
    <citation type="submission" date="2006-08" db="EMBL/GenBank/DDBJ databases">
        <title>Complete sequence of Maricaulis maris MCS10.</title>
        <authorList>
            <consortium name="US DOE Joint Genome Institute"/>
            <person name="Copeland A."/>
            <person name="Lucas S."/>
            <person name="Lapidus A."/>
            <person name="Barry K."/>
            <person name="Detter J.C."/>
            <person name="Glavina del Rio T."/>
            <person name="Hammon N."/>
            <person name="Israni S."/>
            <person name="Dalin E."/>
            <person name="Tice H."/>
            <person name="Pitluck S."/>
            <person name="Saunders E."/>
            <person name="Brettin T."/>
            <person name="Bruce D."/>
            <person name="Han C."/>
            <person name="Tapia R."/>
            <person name="Gilna P."/>
            <person name="Schmutz J."/>
            <person name="Larimer F."/>
            <person name="Land M."/>
            <person name="Hauser L."/>
            <person name="Kyrpides N."/>
            <person name="Mikhailova N."/>
            <person name="Viollier P."/>
            <person name="Stephens C."/>
            <person name="Richardson P."/>
        </authorList>
    </citation>
    <scope>NUCLEOTIDE SEQUENCE [LARGE SCALE GENOMIC DNA]</scope>
    <source>
        <strain evidence="1 2">MCS10</strain>
    </source>
</reference>
<sequence length="347" mass="39608">MLGADSFVCSACIQNKAVSEDLFHGRSAGRCDFDTAHGTRYPVILIDEAAQIFDEAFRSEYCLGGQEFAGLDSRDKPFMTQRGEPLVICVQDFMECDDQVANALIEHAPDDGVYDGEPPFYDQCSNYEMIVDAYEREQAEAEDWLDWTHREPHPFFSFGLDVRDTRERIQAMEIEDPFLCRLLFIHQVGALEKFLHETFRTLIDIDEAAKHRFVSSTDKLNGKSIRLAEVMTDPDIVETRINAHLHSMSFHHLPLVDRMFTNAFGFSIFPDADGDIERFKRIIDMRHDCVHRNGHNKATGELHVIFRKQLSDHTADIERLGTHVHECARAHQGSIESGTPLDLADVF</sequence>
<evidence type="ECO:0008006" key="3">
    <source>
        <dbReference type="Google" id="ProtNLM"/>
    </source>
</evidence>
<dbReference type="Proteomes" id="UP000001964">
    <property type="component" value="Chromosome"/>
</dbReference>
<dbReference type="AlphaFoldDB" id="Q0APR1"/>
<dbReference type="RefSeq" id="WP_011643373.1">
    <property type="nucleotide sequence ID" value="NC_008347.1"/>
</dbReference>
<dbReference type="EMBL" id="CP000449">
    <property type="protein sequence ID" value="ABI65726.1"/>
    <property type="molecule type" value="Genomic_DNA"/>
</dbReference>
<dbReference type="OrthoDB" id="119238at2"/>
<organism evidence="1 2">
    <name type="scientific">Maricaulis maris (strain MCS10)</name>
    <name type="common">Caulobacter maris</name>
    <dbReference type="NCBI Taxonomy" id="394221"/>
    <lineage>
        <taxon>Bacteria</taxon>
        <taxon>Pseudomonadati</taxon>
        <taxon>Pseudomonadota</taxon>
        <taxon>Alphaproteobacteria</taxon>
        <taxon>Maricaulales</taxon>
        <taxon>Maricaulaceae</taxon>
        <taxon>Maricaulis</taxon>
    </lineage>
</organism>
<dbReference type="KEGG" id="mmr:Mmar10_1434"/>
<dbReference type="STRING" id="394221.Mmar10_1434"/>
<protein>
    <recommendedName>
        <fullName evidence="3">RiboL-PSP-HEPN domain-containing protein</fullName>
    </recommendedName>
</protein>
<dbReference type="eggNOG" id="ENOG502Z9V1">
    <property type="taxonomic scope" value="Bacteria"/>
</dbReference>
<name>Q0APR1_MARMM</name>
<accession>Q0APR1</accession>